<evidence type="ECO:0000256" key="6">
    <source>
        <dbReference type="SAM" id="Coils"/>
    </source>
</evidence>
<proteinExistence type="inferred from homology"/>
<accession>A0ABN4BSP6</accession>
<feature type="coiled-coil region" evidence="6">
    <location>
        <begin position="262"/>
        <end position="300"/>
    </location>
</feature>
<name>A0ABN4BSP6_DEHRP</name>
<keyword evidence="9" id="KW-1185">Reference proteome</keyword>
<protein>
    <recommendedName>
        <fullName evidence="5">Peptidyl-prolyl cis-trans isomerase</fullName>
        <ecNumber evidence="5">5.2.1.8</ecNumber>
    </recommendedName>
</protein>
<dbReference type="InterPro" id="IPR027304">
    <property type="entry name" value="Trigger_fact/SurA_dom_sf"/>
</dbReference>
<organism evidence="8 9">
    <name type="scientific">Dehalobacter restrictus (strain DSM 9455 / PER-K23)</name>
    <dbReference type="NCBI Taxonomy" id="871738"/>
    <lineage>
        <taxon>Bacteria</taxon>
        <taxon>Bacillati</taxon>
        <taxon>Bacillota</taxon>
        <taxon>Clostridia</taxon>
        <taxon>Eubacteriales</taxon>
        <taxon>Desulfitobacteriaceae</taxon>
        <taxon>Dehalobacter</taxon>
    </lineage>
</organism>
<comment type="catalytic activity">
    <reaction evidence="1 4 5">
        <text>[protein]-peptidylproline (omega=180) = [protein]-peptidylproline (omega=0)</text>
        <dbReference type="Rhea" id="RHEA:16237"/>
        <dbReference type="Rhea" id="RHEA-COMP:10747"/>
        <dbReference type="Rhea" id="RHEA-COMP:10748"/>
        <dbReference type="ChEBI" id="CHEBI:83833"/>
        <dbReference type="ChEBI" id="CHEBI:83834"/>
        <dbReference type="EC" id="5.2.1.8"/>
    </reaction>
</comment>
<evidence type="ECO:0000256" key="2">
    <source>
        <dbReference type="ARBA" id="ARBA00023110"/>
    </source>
</evidence>
<sequence>MKQFELGKYKGLNVDRFDVSVKEEELNEALNYVKKSLDEIQVEKNEPIETGDYVIVNFEGTENGKTVPKFRERSFKFRLGDENVLQEFSANLLGKKMGETVIFETSIQPVLLEYQALWGQLITFSVEIVKVYCIKEPELTDDMIRKIEPRVKTLQELKEFLAAEINQEKKAIARAANIEKVFQALADQSKYEFDEETLKQAAENLYRKFAEELKAVHDMELIHYLMQRKITADELLAECKEEAAKIILGEKILDAVIQAEGIQLTDEEMKQAKEQLKKRKSQQDNQAADLAGELKMLETQQLRRTAMDFLLEANLAKG</sequence>
<dbReference type="Proteomes" id="UP000018934">
    <property type="component" value="Chromosome"/>
</dbReference>
<dbReference type="InterPro" id="IPR037041">
    <property type="entry name" value="Trigger_fac_C_sf"/>
</dbReference>
<gene>
    <name evidence="8" type="ORF">DEHRE_10380</name>
</gene>
<evidence type="ECO:0000256" key="3">
    <source>
        <dbReference type="ARBA" id="ARBA00023235"/>
    </source>
</evidence>
<dbReference type="Pfam" id="PF00254">
    <property type="entry name" value="FKBP_C"/>
    <property type="match status" value="1"/>
</dbReference>
<dbReference type="InterPro" id="IPR001179">
    <property type="entry name" value="PPIase_FKBP_dom"/>
</dbReference>
<evidence type="ECO:0000259" key="7">
    <source>
        <dbReference type="PROSITE" id="PS50059"/>
    </source>
</evidence>
<evidence type="ECO:0000256" key="1">
    <source>
        <dbReference type="ARBA" id="ARBA00000971"/>
    </source>
</evidence>
<dbReference type="SUPFAM" id="SSF109998">
    <property type="entry name" value="Triger factor/SurA peptide-binding domain-like"/>
    <property type="match status" value="1"/>
</dbReference>
<evidence type="ECO:0000256" key="5">
    <source>
        <dbReference type="RuleBase" id="RU003915"/>
    </source>
</evidence>
<keyword evidence="3 4" id="KW-0413">Isomerase</keyword>
<dbReference type="PROSITE" id="PS50059">
    <property type="entry name" value="FKBP_PPIASE"/>
    <property type="match status" value="1"/>
</dbReference>
<dbReference type="EMBL" id="CP007033">
    <property type="protein sequence ID" value="AHF10431.1"/>
    <property type="molecule type" value="Genomic_DNA"/>
</dbReference>
<feature type="domain" description="PPIase FKBP-type" evidence="7">
    <location>
        <begin position="51"/>
        <end position="99"/>
    </location>
</feature>
<evidence type="ECO:0000256" key="4">
    <source>
        <dbReference type="PROSITE-ProRule" id="PRU00277"/>
    </source>
</evidence>
<keyword evidence="6" id="KW-0175">Coiled coil</keyword>
<comment type="similarity">
    <text evidence="5">Belongs to the FKBP-type PPIase family.</text>
</comment>
<dbReference type="InterPro" id="IPR008880">
    <property type="entry name" value="Trigger_fac_C"/>
</dbReference>
<dbReference type="Pfam" id="PF05698">
    <property type="entry name" value="Trigger_C"/>
    <property type="match status" value="1"/>
</dbReference>
<dbReference type="InterPro" id="IPR046357">
    <property type="entry name" value="PPIase_dom_sf"/>
</dbReference>
<reference evidence="8 9" key="1">
    <citation type="journal article" date="2013" name="Stand. Genomic Sci.">
        <title>Complete genome sequence of Dehalobacter restrictus PER-K23(T.).</title>
        <authorList>
            <person name="Kruse T."/>
            <person name="Maillard J."/>
            <person name="Goodwin L."/>
            <person name="Woyke T."/>
            <person name="Teshima H."/>
            <person name="Bruce D."/>
            <person name="Detter C."/>
            <person name="Tapia R."/>
            <person name="Han C."/>
            <person name="Huntemann M."/>
            <person name="Wei C.L."/>
            <person name="Han J."/>
            <person name="Chen A."/>
            <person name="Kyrpides N."/>
            <person name="Szeto E."/>
            <person name="Markowitz V."/>
            <person name="Ivanova N."/>
            <person name="Pagani I."/>
            <person name="Pati A."/>
            <person name="Pitluck S."/>
            <person name="Nolan M."/>
            <person name="Holliger C."/>
            <person name="Smidt H."/>
        </authorList>
    </citation>
    <scope>NUCLEOTIDE SEQUENCE [LARGE SCALE GENOMIC DNA]</scope>
    <source>
        <strain evidence="9">DSM 9455</strain>
    </source>
</reference>
<dbReference type="EC" id="5.2.1.8" evidence="5"/>
<dbReference type="SUPFAM" id="SSF54534">
    <property type="entry name" value="FKBP-like"/>
    <property type="match status" value="1"/>
</dbReference>
<keyword evidence="2 4" id="KW-0697">Rotamase</keyword>
<evidence type="ECO:0000313" key="9">
    <source>
        <dbReference type="Proteomes" id="UP000018934"/>
    </source>
</evidence>
<evidence type="ECO:0000313" key="8">
    <source>
        <dbReference type="EMBL" id="AHF10431.1"/>
    </source>
</evidence>
<dbReference type="Gene3D" id="1.10.3120.10">
    <property type="entry name" value="Trigger factor, C-terminal domain"/>
    <property type="match status" value="1"/>
</dbReference>
<dbReference type="Gene3D" id="3.10.50.40">
    <property type="match status" value="1"/>
</dbReference>